<dbReference type="OrthoDB" id="2388246at2759"/>
<evidence type="ECO:0000313" key="2">
    <source>
        <dbReference type="Proteomes" id="UP000789396"/>
    </source>
</evidence>
<protein>
    <submittedName>
        <fullName evidence="1">441_t:CDS:1</fullName>
    </submittedName>
</protein>
<sequence>MDKTDELTTLREEINRLNFIRDEQFRLRKYFTDNVEKIKVAVAFLFDFTTDDEKRDYLKSLISTHAEEELRAQLEAFKLGRELGYASTQPLTTHLPPGEAHFNRIYF</sequence>
<reference evidence="1" key="1">
    <citation type="submission" date="2021-06" db="EMBL/GenBank/DDBJ databases">
        <authorList>
            <person name="Kallberg Y."/>
            <person name="Tangrot J."/>
            <person name="Rosling A."/>
        </authorList>
    </citation>
    <scope>NUCLEOTIDE SEQUENCE</scope>
    <source>
        <strain evidence="1">IN212</strain>
    </source>
</reference>
<organism evidence="1 2">
    <name type="scientific">Racocetra fulgida</name>
    <dbReference type="NCBI Taxonomy" id="60492"/>
    <lineage>
        <taxon>Eukaryota</taxon>
        <taxon>Fungi</taxon>
        <taxon>Fungi incertae sedis</taxon>
        <taxon>Mucoromycota</taxon>
        <taxon>Glomeromycotina</taxon>
        <taxon>Glomeromycetes</taxon>
        <taxon>Diversisporales</taxon>
        <taxon>Gigasporaceae</taxon>
        <taxon>Racocetra</taxon>
    </lineage>
</organism>
<dbReference type="EMBL" id="CAJVPZ010023777">
    <property type="protein sequence ID" value="CAG8716767.1"/>
    <property type="molecule type" value="Genomic_DNA"/>
</dbReference>
<gene>
    <name evidence="1" type="ORF">RFULGI_LOCUS11196</name>
</gene>
<dbReference type="Proteomes" id="UP000789396">
    <property type="component" value="Unassembled WGS sequence"/>
</dbReference>
<dbReference type="AlphaFoldDB" id="A0A9N9I1V3"/>
<comment type="caution">
    <text evidence="1">The sequence shown here is derived from an EMBL/GenBank/DDBJ whole genome shotgun (WGS) entry which is preliminary data.</text>
</comment>
<keyword evidence="2" id="KW-1185">Reference proteome</keyword>
<accession>A0A9N9I1V3</accession>
<proteinExistence type="predicted"/>
<name>A0A9N9I1V3_9GLOM</name>
<evidence type="ECO:0000313" key="1">
    <source>
        <dbReference type="EMBL" id="CAG8716767.1"/>
    </source>
</evidence>